<comment type="caution">
    <text evidence="2">The sequence shown here is derived from an EMBL/GenBank/DDBJ whole genome shotgun (WGS) entry which is preliminary data.</text>
</comment>
<proteinExistence type="predicted"/>
<reference evidence="2" key="1">
    <citation type="submission" date="2020-08" db="EMBL/GenBank/DDBJ databases">
        <title>Multicomponent nature underlies the extraordinary mechanical properties of spider dragline silk.</title>
        <authorList>
            <person name="Kono N."/>
            <person name="Nakamura H."/>
            <person name="Mori M."/>
            <person name="Yoshida Y."/>
            <person name="Ohtoshi R."/>
            <person name="Malay A.D."/>
            <person name="Moran D.A.P."/>
            <person name="Tomita M."/>
            <person name="Numata K."/>
            <person name="Arakawa K."/>
        </authorList>
    </citation>
    <scope>NUCLEOTIDE SEQUENCE</scope>
</reference>
<dbReference type="Proteomes" id="UP000887013">
    <property type="component" value="Unassembled WGS sequence"/>
</dbReference>
<sequence length="106" mass="12224">MTNVPRSSEWLLQSKYVARLNRIVQKKIRSKTEGNVVQSEIHRFVPHQSSVHGAGKRTPPRQQPRWRSWRNFGGWSHRQDVIRASPQGTSSTASYLHPYSSSPWSS</sequence>
<dbReference type="EMBL" id="BMAW01027050">
    <property type="protein sequence ID" value="GFT99968.1"/>
    <property type="molecule type" value="Genomic_DNA"/>
</dbReference>
<feature type="region of interest" description="Disordered" evidence="1">
    <location>
        <begin position="46"/>
        <end position="67"/>
    </location>
</feature>
<protein>
    <submittedName>
        <fullName evidence="2">Uncharacterized protein</fullName>
    </submittedName>
</protein>
<keyword evidence="3" id="KW-1185">Reference proteome</keyword>
<evidence type="ECO:0000313" key="3">
    <source>
        <dbReference type="Proteomes" id="UP000887013"/>
    </source>
</evidence>
<organism evidence="2 3">
    <name type="scientific">Nephila pilipes</name>
    <name type="common">Giant wood spider</name>
    <name type="synonym">Nephila maculata</name>
    <dbReference type="NCBI Taxonomy" id="299642"/>
    <lineage>
        <taxon>Eukaryota</taxon>
        <taxon>Metazoa</taxon>
        <taxon>Ecdysozoa</taxon>
        <taxon>Arthropoda</taxon>
        <taxon>Chelicerata</taxon>
        <taxon>Arachnida</taxon>
        <taxon>Araneae</taxon>
        <taxon>Araneomorphae</taxon>
        <taxon>Entelegynae</taxon>
        <taxon>Araneoidea</taxon>
        <taxon>Nephilidae</taxon>
        <taxon>Nephila</taxon>
    </lineage>
</organism>
<name>A0A8X6UB97_NEPPI</name>
<dbReference type="AlphaFoldDB" id="A0A8X6UB97"/>
<feature type="region of interest" description="Disordered" evidence="1">
    <location>
        <begin position="80"/>
        <end position="106"/>
    </location>
</feature>
<accession>A0A8X6UB97</accession>
<evidence type="ECO:0000313" key="2">
    <source>
        <dbReference type="EMBL" id="GFT99968.1"/>
    </source>
</evidence>
<feature type="compositionally biased region" description="Polar residues" evidence="1">
    <location>
        <begin position="86"/>
        <end position="106"/>
    </location>
</feature>
<gene>
    <name evidence="2" type="ORF">NPIL_80041</name>
</gene>
<evidence type="ECO:0000256" key="1">
    <source>
        <dbReference type="SAM" id="MobiDB-lite"/>
    </source>
</evidence>